<keyword evidence="3" id="KW-0378">Hydrolase</keyword>
<dbReference type="Gene3D" id="3.40.50.1820">
    <property type="entry name" value="alpha/beta hydrolase"/>
    <property type="match status" value="1"/>
</dbReference>
<name>A0A550C8I8_9AGAR</name>
<evidence type="ECO:0000313" key="3">
    <source>
        <dbReference type="EMBL" id="TRM61123.1"/>
    </source>
</evidence>
<dbReference type="GO" id="GO:0004771">
    <property type="term" value="F:sterol ester esterase activity"/>
    <property type="evidence" value="ECO:0007669"/>
    <property type="project" value="TreeGrafter"/>
</dbReference>
<organism evidence="3 4">
    <name type="scientific">Schizophyllum amplum</name>
    <dbReference type="NCBI Taxonomy" id="97359"/>
    <lineage>
        <taxon>Eukaryota</taxon>
        <taxon>Fungi</taxon>
        <taxon>Dikarya</taxon>
        <taxon>Basidiomycota</taxon>
        <taxon>Agaricomycotina</taxon>
        <taxon>Agaricomycetes</taxon>
        <taxon>Agaricomycetidae</taxon>
        <taxon>Agaricales</taxon>
        <taxon>Schizophyllaceae</taxon>
        <taxon>Schizophyllum</taxon>
    </lineage>
</organism>
<dbReference type="InterPro" id="IPR013094">
    <property type="entry name" value="AB_hydrolase_3"/>
</dbReference>
<feature type="region of interest" description="Disordered" evidence="1">
    <location>
        <begin position="1"/>
        <end position="65"/>
    </location>
</feature>
<dbReference type="PANTHER" id="PTHR23025:SF3">
    <property type="entry name" value="HORMONE-SENSITIVE LIPASE"/>
    <property type="match status" value="1"/>
</dbReference>
<dbReference type="SUPFAM" id="SSF53474">
    <property type="entry name" value="alpha/beta-Hydrolases"/>
    <property type="match status" value="1"/>
</dbReference>
<feature type="domain" description="Alpha/beta hydrolase fold-3" evidence="2">
    <location>
        <begin position="163"/>
        <end position="405"/>
    </location>
</feature>
<evidence type="ECO:0000259" key="2">
    <source>
        <dbReference type="Pfam" id="PF07859"/>
    </source>
</evidence>
<keyword evidence="4" id="KW-1185">Reference proteome</keyword>
<dbReference type="GO" id="GO:0005829">
    <property type="term" value="C:cytosol"/>
    <property type="evidence" value="ECO:0007669"/>
    <property type="project" value="TreeGrafter"/>
</dbReference>
<dbReference type="OrthoDB" id="408631at2759"/>
<dbReference type="Proteomes" id="UP000320762">
    <property type="component" value="Unassembled WGS sequence"/>
</dbReference>
<dbReference type="PANTHER" id="PTHR23025">
    <property type="entry name" value="TRIACYLGLYCEROL LIPASE"/>
    <property type="match status" value="1"/>
</dbReference>
<accession>A0A550C8I8</accession>
<proteinExistence type="predicted"/>
<reference evidence="3 4" key="1">
    <citation type="journal article" date="2019" name="New Phytol.">
        <title>Comparative genomics reveals unique wood-decay strategies and fruiting body development in the Schizophyllaceae.</title>
        <authorList>
            <person name="Almasi E."/>
            <person name="Sahu N."/>
            <person name="Krizsan K."/>
            <person name="Balint B."/>
            <person name="Kovacs G.M."/>
            <person name="Kiss B."/>
            <person name="Cseklye J."/>
            <person name="Drula E."/>
            <person name="Henrissat B."/>
            <person name="Nagy I."/>
            <person name="Chovatia M."/>
            <person name="Adam C."/>
            <person name="LaButti K."/>
            <person name="Lipzen A."/>
            <person name="Riley R."/>
            <person name="Grigoriev I.V."/>
            <person name="Nagy L.G."/>
        </authorList>
    </citation>
    <scope>NUCLEOTIDE SEQUENCE [LARGE SCALE GENOMIC DNA]</scope>
    <source>
        <strain evidence="3 4">NL-1724</strain>
    </source>
</reference>
<dbReference type="GO" id="GO:0004806">
    <property type="term" value="F:triacylglycerol lipase activity"/>
    <property type="evidence" value="ECO:0007669"/>
    <property type="project" value="TreeGrafter"/>
</dbReference>
<gene>
    <name evidence="3" type="ORF">BD626DRAFT_502805</name>
</gene>
<sequence length="452" mass="50249">MTGRMQRKISSVAGKLSRTGSKISLKSAPSSASLMSSKTAASNTTSSTNTSPSTSYKNPALDPMDEAQDKLDGELETDKKLDNVKASKVRSRWSLALEAKTWRRLMAIGMYMHTLAHPRPPGPNFTRKAKSTVSTTPGDIPLIFYTPPGYPNSPTQEEGYPVIVNFHGGGFTIGAATDDCRWAASCSQLVNAIVVSVEYRLAPEYPFPTGVEDGVDAIFYLVENAQELKINTQNIAVSGFSAGGNMAFTVPLRWQYELRARLGKPTHMEGNTELPMNAASRGTYDAQGRIATICAFYPSLDFTHTREERRATNTRPDKCLPKFFTELFDASYLHPPIDLDRRNPYLSPGVAPDEMLRGLPKDILMYTCEWDELLAEAKRFRERLESTPLDKDVRWRMVEGAPHAWDKSVNGNDPERDVIYEEACAQLRRIFYGSEQPLQSSQPRETTAQPSA</sequence>
<feature type="compositionally biased region" description="Low complexity" evidence="1">
    <location>
        <begin position="21"/>
        <end position="55"/>
    </location>
</feature>
<evidence type="ECO:0000313" key="4">
    <source>
        <dbReference type="Proteomes" id="UP000320762"/>
    </source>
</evidence>
<dbReference type="AlphaFoldDB" id="A0A550C8I8"/>
<dbReference type="Pfam" id="PF07859">
    <property type="entry name" value="Abhydrolase_3"/>
    <property type="match status" value="1"/>
</dbReference>
<dbReference type="EMBL" id="VDMD01000018">
    <property type="protein sequence ID" value="TRM61123.1"/>
    <property type="molecule type" value="Genomic_DNA"/>
</dbReference>
<comment type="caution">
    <text evidence="3">The sequence shown here is derived from an EMBL/GenBank/DDBJ whole genome shotgun (WGS) entry which is preliminary data.</text>
</comment>
<dbReference type="STRING" id="97359.A0A550C8I8"/>
<dbReference type="GO" id="GO:0019433">
    <property type="term" value="P:triglyceride catabolic process"/>
    <property type="evidence" value="ECO:0007669"/>
    <property type="project" value="TreeGrafter"/>
</dbReference>
<protein>
    <submittedName>
        <fullName evidence="3">Alpha/Beta hydrolase protein</fullName>
    </submittedName>
</protein>
<dbReference type="InterPro" id="IPR029058">
    <property type="entry name" value="AB_hydrolase_fold"/>
</dbReference>
<evidence type="ECO:0000256" key="1">
    <source>
        <dbReference type="SAM" id="MobiDB-lite"/>
    </source>
</evidence>